<dbReference type="OrthoDB" id="2116590at2759"/>
<dbReference type="AlphaFoldDB" id="A0A9P8G739"/>
<evidence type="ECO:0000256" key="1">
    <source>
        <dbReference type="SAM" id="MobiDB-lite"/>
    </source>
</evidence>
<dbReference type="Proteomes" id="UP000767238">
    <property type="component" value="Unassembled WGS sequence"/>
</dbReference>
<proteinExistence type="predicted"/>
<comment type="caution">
    <text evidence="2">The sequence shown here is derived from an EMBL/GenBank/DDBJ whole genome shotgun (WGS) entry which is preliminary data.</text>
</comment>
<dbReference type="EMBL" id="JAHFYH010000147">
    <property type="protein sequence ID" value="KAH0211069.1"/>
    <property type="molecule type" value="Genomic_DNA"/>
</dbReference>
<evidence type="ECO:0000313" key="3">
    <source>
        <dbReference type="Proteomes" id="UP000767238"/>
    </source>
</evidence>
<feature type="region of interest" description="Disordered" evidence="1">
    <location>
        <begin position="1"/>
        <end position="22"/>
    </location>
</feature>
<reference evidence="2" key="1">
    <citation type="journal article" date="2021" name="J Fungi (Basel)">
        <title>Virulence traits and population genomics of the black yeast Aureobasidium melanogenum.</title>
        <authorList>
            <person name="Cernosa A."/>
            <person name="Sun X."/>
            <person name="Gostincar C."/>
            <person name="Fang C."/>
            <person name="Gunde-Cimerman N."/>
            <person name="Song Z."/>
        </authorList>
    </citation>
    <scope>NUCLEOTIDE SEQUENCE</scope>
    <source>
        <strain evidence="2">EXF-8016</strain>
    </source>
</reference>
<sequence>MISKLDDSAISTTPKGDSNVHGLKEQELHSNSNLVHVEFEDFYGIEPSVVDRRFDLRLSDLSYLPKVKNPRADWVVTAALNAFTAYKAANYNVVRRFATIGTGSGTDAIAALDLFPQLSAIAMTDMHDEVVDIAKSNLLTATEKSNKRVRSVAKHSIAKAGDLMSPLEGESAFDLIYENLPNVPLTDGSLSLRSGQTSSTYVGDRGADNIPPWVSTALLDLHYVCLVQARSSGLISPNGSILSSIGGRIGLDEILAMADAAGYTGRILSLSWKEQSEPESVIGGYAENEIKSGKQFRFYPVSVLESVFAGQTPAGAGLRGFQIEHELSSFRLSATEALDKHHQGVRIGHTVVVMASTPRNMG</sequence>
<accession>A0A9P8G739</accession>
<feature type="non-terminal residue" evidence="2">
    <location>
        <position position="1"/>
    </location>
</feature>
<organism evidence="2 3">
    <name type="scientific">Aureobasidium melanogenum</name>
    <name type="common">Aureobasidium pullulans var. melanogenum</name>
    <dbReference type="NCBI Taxonomy" id="46634"/>
    <lineage>
        <taxon>Eukaryota</taxon>
        <taxon>Fungi</taxon>
        <taxon>Dikarya</taxon>
        <taxon>Ascomycota</taxon>
        <taxon>Pezizomycotina</taxon>
        <taxon>Dothideomycetes</taxon>
        <taxon>Dothideomycetidae</taxon>
        <taxon>Dothideales</taxon>
        <taxon>Saccotheciaceae</taxon>
        <taxon>Aureobasidium</taxon>
    </lineage>
</organism>
<name>A0A9P8G739_AURME</name>
<dbReference type="SUPFAM" id="SSF53335">
    <property type="entry name" value="S-adenosyl-L-methionine-dependent methyltransferases"/>
    <property type="match status" value="1"/>
</dbReference>
<gene>
    <name evidence="2" type="ORF">KCV03_g9837</name>
</gene>
<dbReference type="Gene3D" id="3.40.50.150">
    <property type="entry name" value="Vaccinia Virus protein VP39"/>
    <property type="match status" value="1"/>
</dbReference>
<protein>
    <submittedName>
        <fullName evidence="2">Uncharacterized protein</fullName>
    </submittedName>
</protein>
<dbReference type="InterPro" id="IPR029063">
    <property type="entry name" value="SAM-dependent_MTases_sf"/>
</dbReference>
<evidence type="ECO:0000313" key="2">
    <source>
        <dbReference type="EMBL" id="KAH0211069.1"/>
    </source>
</evidence>
<reference evidence="2" key="2">
    <citation type="submission" date="2021-08" db="EMBL/GenBank/DDBJ databases">
        <authorList>
            <person name="Gostincar C."/>
            <person name="Sun X."/>
            <person name="Song Z."/>
            <person name="Gunde-Cimerman N."/>
        </authorList>
    </citation>
    <scope>NUCLEOTIDE SEQUENCE</scope>
    <source>
        <strain evidence="2">EXF-8016</strain>
    </source>
</reference>